<organism evidence="4 5">
    <name type="scientific">Halomonas urmiana</name>
    <dbReference type="NCBI Taxonomy" id="490901"/>
    <lineage>
        <taxon>Bacteria</taxon>
        <taxon>Pseudomonadati</taxon>
        <taxon>Pseudomonadota</taxon>
        <taxon>Gammaproteobacteria</taxon>
        <taxon>Oceanospirillales</taxon>
        <taxon>Halomonadaceae</taxon>
        <taxon>Halomonas</taxon>
    </lineage>
</organism>
<evidence type="ECO:0000259" key="3">
    <source>
        <dbReference type="Pfam" id="PF07883"/>
    </source>
</evidence>
<evidence type="ECO:0000256" key="2">
    <source>
        <dbReference type="SAM" id="SignalP"/>
    </source>
</evidence>
<feature type="signal peptide" evidence="2">
    <location>
        <begin position="1"/>
        <end position="29"/>
    </location>
</feature>
<dbReference type="EMBL" id="VBUI01000022">
    <property type="protein sequence ID" value="TLF47909.1"/>
    <property type="molecule type" value="Genomic_DNA"/>
</dbReference>
<dbReference type="SUPFAM" id="SSF51182">
    <property type="entry name" value="RmlC-like cupins"/>
    <property type="match status" value="1"/>
</dbReference>
<feature type="region of interest" description="Disordered" evidence="1">
    <location>
        <begin position="159"/>
        <end position="183"/>
    </location>
</feature>
<name>A0A5R8ME02_9GAMM</name>
<dbReference type="InterPro" id="IPR013096">
    <property type="entry name" value="Cupin_2"/>
</dbReference>
<dbReference type="Gene3D" id="2.60.120.10">
    <property type="entry name" value="Jelly Rolls"/>
    <property type="match status" value="1"/>
</dbReference>
<dbReference type="Pfam" id="PF07883">
    <property type="entry name" value="Cupin_2"/>
    <property type="match status" value="1"/>
</dbReference>
<accession>A0A5R8ME02</accession>
<evidence type="ECO:0000313" key="5">
    <source>
        <dbReference type="Proteomes" id="UP000306973"/>
    </source>
</evidence>
<gene>
    <name evidence="4" type="ORF">FEI13_14245</name>
</gene>
<protein>
    <submittedName>
        <fullName evidence="4">Cupin domain-containing protein</fullName>
    </submittedName>
</protein>
<evidence type="ECO:0000256" key="1">
    <source>
        <dbReference type="SAM" id="MobiDB-lite"/>
    </source>
</evidence>
<feature type="chain" id="PRO_5024341917" evidence="2">
    <location>
        <begin position="30"/>
        <end position="183"/>
    </location>
</feature>
<dbReference type="OrthoDB" id="9793521at2"/>
<dbReference type="InterPro" id="IPR014710">
    <property type="entry name" value="RmlC-like_jellyroll"/>
</dbReference>
<sequence>MKPHATPSVSLPLAALALGTLALSVPTLAASDDPRPITVEELTPRGEITDEVAVRIGLAVEGRERLDLEVPEAGRVATARITIQPGAAFPWHTHPGPVFATVARGELVYVYADDCVERPYATGELFIDPGFDNIHSAFNPSETEEAVVVATFLNAPEGENGKGLTIPREPDQTCPDLPIGGAH</sequence>
<dbReference type="RefSeq" id="WP_138182184.1">
    <property type="nucleotide sequence ID" value="NZ_VBUI01000022.1"/>
</dbReference>
<dbReference type="Proteomes" id="UP000306973">
    <property type="component" value="Unassembled WGS sequence"/>
</dbReference>
<dbReference type="AlphaFoldDB" id="A0A5R8ME02"/>
<reference evidence="4 5" key="1">
    <citation type="journal article" date="2007" name="Int. J. Syst. Evol. Microbiol.">
        <title>Halomonas saccharevitans sp. nov., Halomonas arcis sp. nov. and Halomonas subterranea sp. nov., halophilic bacteria isolated from hypersaline environments of China.</title>
        <authorList>
            <person name="Xu X.W."/>
            <person name="Wu Y.H."/>
            <person name="Zhou Z."/>
            <person name="Wang C.S."/>
            <person name="Zhou Y.G."/>
            <person name="Zhang H.B."/>
            <person name="Wang Y."/>
            <person name="Wu M."/>
        </authorList>
    </citation>
    <scope>NUCLEOTIDE SEQUENCE [LARGE SCALE GENOMIC DNA]</scope>
    <source>
        <strain evidence="4 5">TBZ3</strain>
    </source>
</reference>
<evidence type="ECO:0000313" key="4">
    <source>
        <dbReference type="EMBL" id="TLF47909.1"/>
    </source>
</evidence>
<keyword evidence="2" id="KW-0732">Signal</keyword>
<feature type="domain" description="Cupin type-2" evidence="3">
    <location>
        <begin position="80"/>
        <end position="150"/>
    </location>
</feature>
<keyword evidence="5" id="KW-1185">Reference proteome</keyword>
<comment type="caution">
    <text evidence="4">The sequence shown here is derived from an EMBL/GenBank/DDBJ whole genome shotgun (WGS) entry which is preliminary data.</text>
</comment>
<proteinExistence type="predicted"/>
<dbReference type="InterPro" id="IPR011051">
    <property type="entry name" value="RmlC_Cupin_sf"/>
</dbReference>